<dbReference type="Gene3D" id="2.60.40.680">
    <property type="match status" value="1"/>
</dbReference>
<dbReference type="AlphaFoldDB" id="A0A2V5KA96"/>
<feature type="compositionally biased region" description="Pro residues" evidence="1">
    <location>
        <begin position="187"/>
        <end position="198"/>
    </location>
</feature>
<name>A0A2V5KA96_9BACL</name>
<feature type="domain" description="SLH" evidence="3">
    <location>
        <begin position="519"/>
        <end position="579"/>
    </location>
</feature>
<dbReference type="CDD" id="cd08547">
    <property type="entry name" value="Type_II_cohesin"/>
    <property type="match status" value="1"/>
</dbReference>
<protein>
    <recommendedName>
        <fullName evidence="3">SLH domain-containing protein</fullName>
    </recommendedName>
</protein>
<dbReference type="InterPro" id="IPR002102">
    <property type="entry name" value="Cohesin_dom"/>
</dbReference>
<evidence type="ECO:0000256" key="1">
    <source>
        <dbReference type="SAM" id="MobiDB-lite"/>
    </source>
</evidence>
<dbReference type="InterPro" id="IPR001119">
    <property type="entry name" value="SLH_dom"/>
</dbReference>
<feature type="domain" description="SLH" evidence="3">
    <location>
        <begin position="458"/>
        <end position="517"/>
    </location>
</feature>
<dbReference type="InterPro" id="IPR008965">
    <property type="entry name" value="CBM2/CBM3_carb-bd_dom_sf"/>
</dbReference>
<feature type="region of interest" description="Disordered" evidence="1">
    <location>
        <begin position="175"/>
        <end position="201"/>
    </location>
</feature>
<keyword evidence="5" id="KW-1185">Reference proteome</keyword>
<evidence type="ECO:0000313" key="5">
    <source>
        <dbReference type="Proteomes" id="UP000247476"/>
    </source>
</evidence>
<organism evidence="4 5">
    <name type="scientific">Paenibacillus flagellatus</name>
    <dbReference type="NCBI Taxonomy" id="2211139"/>
    <lineage>
        <taxon>Bacteria</taxon>
        <taxon>Bacillati</taxon>
        <taxon>Bacillota</taxon>
        <taxon>Bacilli</taxon>
        <taxon>Bacillales</taxon>
        <taxon>Paenibacillaceae</taxon>
        <taxon>Paenibacillus</taxon>
    </lineage>
</organism>
<evidence type="ECO:0000313" key="4">
    <source>
        <dbReference type="EMBL" id="PYI56358.1"/>
    </source>
</evidence>
<comment type="caution">
    <text evidence="4">The sequence shown here is derived from an EMBL/GenBank/DDBJ whole genome shotgun (WGS) entry which is preliminary data.</text>
</comment>
<dbReference type="Pfam" id="PF00395">
    <property type="entry name" value="SLH"/>
    <property type="match status" value="3"/>
</dbReference>
<evidence type="ECO:0000256" key="2">
    <source>
        <dbReference type="SAM" id="SignalP"/>
    </source>
</evidence>
<keyword evidence="2" id="KW-0732">Signal</keyword>
<dbReference type="SUPFAM" id="SSF49384">
    <property type="entry name" value="Carbohydrate-binding domain"/>
    <property type="match status" value="1"/>
</dbReference>
<feature type="domain" description="SLH" evidence="3">
    <location>
        <begin position="580"/>
        <end position="636"/>
    </location>
</feature>
<dbReference type="PROSITE" id="PS51272">
    <property type="entry name" value="SLH"/>
    <property type="match status" value="3"/>
</dbReference>
<feature type="signal peptide" evidence="2">
    <location>
        <begin position="1"/>
        <end position="23"/>
    </location>
</feature>
<dbReference type="EMBL" id="QJVJ01000002">
    <property type="protein sequence ID" value="PYI56358.1"/>
    <property type="molecule type" value="Genomic_DNA"/>
</dbReference>
<dbReference type="GO" id="GO:0030246">
    <property type="term" value="F:carbohydrate binding"/>
    <property type="evidence" value="ECO:0007669"/>
    <property type="project" value="InterPro"/>
</dbReference>
<dbReference type="Pfam" id="PF00963">
    <property type="entry name" value="Cohesin"/>
    <property type="match status" value="1"/>
</dbReference>
<proteinExistence type="predicted"/>
<dbReference type="GO" id="GO:0000272">
    <property type="term" value="P:polysaccharide catabolic process"/>
    <property type="evidence" value="ECO:0007669"/>
    <property type="project" value="InterPro"/>
</dbReference>
<dbReference type="OrthoDB" id="2505132at2"/>
<gene>
    <name evidence="4" type="ORF">DLM86_05100</name>
</gene>
<feature type="chain" id="PRO_5038457635" description="SLH domain-containing protein" evidence="2">
    <location>
        <begin position="24"/>
        <end position="636"/>
    </location>
</feature>
<evidence type="ECO:0000259" key="3">
    <source>
        <dbReference type="PROSITE" id="PS51272"/>
    </source>
</evidence>
<dbReference type="Proteomes" id="UP000247476">
    <property type="component" value="Unassembled WGS sequence"/>
</dbReference>
<reference evidence="4 5" key="1">
    <citation type="submission" date="2018-05" db="EMBL/GenBank/DDBJ databases">
        <title>Paenibacillus flagellatus sp. nov., isolated from selenium mineral soil.</title>
        <authorList>
            <person name="Dai X."/>
        </authorList>
    </citation>
    <scope>NUCLEOTIDE SEQUENCE [LARGE SCALE GENOMIC DNA]</scope>
    <source>
        <strain evidence="4 5">DXL2</strain>
    </source>
</reference>
<sequence>MTTKRLIVSVLMSSLFLCTPVYAFAESGSEPERATLRLEVDGKPVSEGERFAVQVVARDPADLYGVQVRVKYDPSKLTFRQVQPQGAYSDFGGSQIDETEGTVVLPLLRQGASSSSSAIASLSVAKLEFAARSSGVTKLAVESVKAVTGESYLNANGYPDLKELAIVPGRELTLPITPASSSSSEDPAPPAPVVPPARPEARPGLQELEKKLASNDPEQALAQLSSLLSGGAGSYSPAEMKRLEELAGQLQRQWLHQVKITEDAAAKSMRLDRESLAKTVEALRQLSELGASRQWKVPAEANIRVRLADNGSSSLLVTSDQAKQLAGGKVSLLLENERGAAAVSPEALAGGQETLLQLRTAGEQAGRQTDARLNFVSGLQVLISAMEDGKPVAVAPEAGLLRLTLRYEASAPNVHKLGVYAWNESTSAWEYVRNAKPEGGEFEVAAARPGVYALMEYSANYKDIEDVYEEARYAIEALSAKHVMDGTAEEAFSPFGETTRAEFVSLLVRMLDLDSTARHEASFRDVEADAWYAGAVNAAYRAGIVRGDGENMNPDGKLTREEMAVMLANAGLVKTNGSGSEPFADDDAISDWAREAIYAARAGGLLNGVGDNAFSPKSGANRADVAVMLLRLIEQR</sequence>
<accession>A0A2V5KA96</accession>
<dbReference type="RefSeq" id="WP_110838885.1">
    <property type="nucleotide sequence ID" value="NZ_QJVJ01000002.1"/>
</dbReference>